<protein>
    <recommendedName>
        <fullName evidence="3">G domain-containing protein</fullName>
    </recommendedName>
</protein>
<dbReference type="InterPro" id="IPR027417">
    <property type="entry name" value="P-loop_NTPase"/>
</dbReference>
<proteinExistence type="predicted"/>
<evidence type="ECO:0000313" key="2">
    <source>
        <dbReference type="Proteomes" id="UP000886523"/>
    </source>
</evidence>
<dbReference type="Gene3D" id="3.40.50.300">
    <property type="entry name" value="P-loop containing nucleotide triphosphate hydrolases"/>
    <property type="match status" value="1"/>
</dbReference>
<reference evidence="1" key="1">
    <citation type="journal article" date="2020" name="Nat. Commun.">
        <title>Large-scale genome sequencing of mycorrhizal fungi provides insights into the early evolution of symbiotic traits.</title>
        <authorList>
            <person name="Miyauchi S."/>
            <person name="Kiss E."/>
            <person name="Kuo A."/>
            <person name="Drula E."/>
            <person name="Kohler A."/>
            <person name="Sanchez-Garcia M."/>
            <person name="Morin E."/>
            <person name="Andreopoulos B."/>
            <person name="Barry K.W."/>
            <person name="Bonito G."/>
            <person name="Buee M."/>
            <person name="Carver A."/>
            <person name="Chen C."/>
            <person name="Cichocki N."/>
            <person name="Clum A."/>
            <person name="Culley D."/>
            <person name="Crous P.W."/>
            <person name="Fauchery L."/>
            <person name="Girlanda M."/>
            <person name="Hayes R.D."/>
            <person name="Keri Z."/>
            <person name="LaButti K."/>
            <person name="Lipzen A."/>
            <person name="Lombard V."/>
            <person name="Magnuson J."/>
            <person name="Maillard F."/>
            <person name="Murat C."/>
            <person name="Nolan M."/>
            <person name="Ohm R.A."/>
            <person name="Pangilinan J."/>
            <person name="Pereira M.F."/>
            <person name="Perotto S."/>
            <person name="Peter M."/>
            <person name="Pfister S."/>
            <person name="Riley R."/>
            <person name="Sitrit Y."/>
            <person name="Stielow J.B."/>
            <person name="Szollosi G."/>
            <person name="Zifcakova L."/>
            <person name="Stursova M."/>
            <person name="Spatafora J.W."/>
            <person name="Tedersoo L."/>
            <person name="Vaario L.M."/>
            <person name="Yamada A."/>
            <person name="Yan M."/>
            <person name="Wang P."/>
            <person name="Xu J."/>
            <person name="Bruns T."/>
            <person name="Baldrian P."/>
            <person name="Vilgalys R."/>
            <person name="Dunand C."/>
            <person name="Henrissat B."/>
            <person name="Grigoriev I.V."/>
            <person name="Hibbett D."/>
            <person name="Nagy L.G."/>
            <person name="Martin F.M."/>
        </authorList>
    </citation>
    <scope>NUCLEOTIDE SEQUENCE</scope>
    <source>
        <strain evidence="1">UP504</strain>
    </source>
</reference>
<gene>
    <name evidence="1" type="ORF">BS47DRAFT_1356843</name>
</gene>
<dbReference type="EMBL" id="MU129693">
    <property type="protein sequence ID" value="KAF9502711.1"/>
    <property type="molecule type" value="Genomic_DNA"/>
</dbReference>
<sequence>MWNSILKHFKATNKDSDTTKCFRVLILGPANAGKTTLLKRLMDSPAGTAIVTRNRKCIKEVPRGYDQVRAILSKARYRIHNIDNEITYASNSDFEVEAVWEFIQKHSLAPPLQQLHIVTGPLDSCSQAFSPNLQHQYLLLGSSPSWMEEK</sequence>
<evidence type="ECO:0000313" key="1">
    <source>
        <dbReference type="EMBL" id="KAF9502711.1"/>
    </source>
</evidence>
<accession>A0A9P6AD27</accession>
<dbReference type="SUPFAM" id="SSF52540">
    <property type="entry name" value="P-loop containing nucleoside triphosphate hydrolases"/>
    <property type="match status" value="1"/>
</dbReference>
<comment type="caution">
    <text evidence="1">The sequence shown here is derived from an EMBL/GenBank/DDBJ whole genome shotgun (WGS) entry which is preliminary data.</text>
</comment>
<dbReference type="Proteomes" id="UP000886523">
    <property type="component" value="Unassembled WGS sequence"/>
</dbReference>
<dbReference type="AlphaFoldDB" id="A0A9P6AD27"/>
<keyword evidence="2" id="KW-1185">Reference proteome</keyword>
<dbReference type="OrthoDB" id="3172613at2759"/>
<organism evidence="1 2">
    <name type="scientific">Hydnum rufescens UP504</name>
    <dbReference type="NCBI Taxonomy" id="1448309"/>
    <lineage>
        <taxon>Eukaryota</taxon>
        <taxon>Fungi</taxon>
        <taxon>Dikarya</taxon>
        <taxon>Basidiomycota</taxon>
        <taxon>Agaricomycotina</taxon>
        <taxon>Agaricomycetes</taxon>
        <taxon>Cantharellales</taxon>
        <taxon>Hydnaceae</taxon>
        <taxon>Hydnum</taxon>
    </lineage>
</organism>
<evidence type="ECO:0008006" key="3">
    <source>
        <dbReference type="Google" id="ProtNLM"/>
    </source>
</evidence>
<name>A0A9P6AD27_9AGAM</name>